<dbReference type="Proteomes" id="UP000789595">
    <property type="component" value="Unassembled WGS sequence"/>
</dbReference>
<gene>
    <name evidence="1" type="ORF">PCAL00307_LOCUS22277</name>
    <name evidence="2" type="ORF">PECAL_2P18380</name>
</gene>
<sequence>MGSAVSVSPKVPAADDAALAALTKTELQRVMAARGVGRPDVPLIHERVFRVAPLARSVWSYLGHDNMPKERDKYVRVTTMPGAPTSDYPLLECCSDGLSDLSSLFAAVSGSSTCSTPRFASAPLHGGSHGNGTPLSRATGNGISYPWRVRPEPEFPDGIGGRKAETAWREATPGDRPFWTVVSYSGYSPDSWRTAYGPLHLYSPTTDLPIFDGEGNYGGKPNVLGTLSGGPKTSQLQTATSTVRACEAHVLDAENVGVRSLADVPQCVQAIVEKLPPASVGRKLMVHALSLEPGTADNMAVCVCLMGHEVAKLRAIVKFGSVKVATACAWLERKCGVAENHVGDCYHPTKAMGLYLMRRELLQRNTFFYDEACQEPVVFKTGFTGNLVQVGQTIYREAANANGPALAYEAVTLIRNERSAKYATLIAINPPEGVDGPGLVGRSSKVEAPMVGAFGEDIDHVSGWHHSTILDQIKKRRWFKREADEAVVMVPYRHSVGGDGGNILCFATNGEKVVSLATHLTEDLLRVGGEYPSYLMDPKFFEKVVIGRSWANTNPPEERKDRLHNTVLTRREVSNHEKMLAVALVASGAISQADLDTSDWLQLKEDSPISAASFHGVAYCTLHGLVRTSEIGTDVGGVGRAGKDVAWHAELRAASARLSAAKALVQLSGTESAPKAFYADV</sequence>
<protein>
    <submittedName>
        <fullName evidence="1">Uncharacterized protein</fullName>
    </submittedName>
</protein>
<proteinExistence type="predicted"/>
<dbReference type="EMBL" id="CAKKNE010000002">
    <property type="protein sequence ID" value="CAH0368756.1"/>
    <property type="molecule type" value="Genomic_DNA"/>
</dbReference>
<dbReference type="EMBL" id="HBIW01025822">
    <property type="protein sequence ID" value="CAE0706826.1"/>
    <property type="molecule type" value="Transcribed_RNA"/>
</dbReference>
<evidence type="ECO:0000313" key="1">
    <source>
        <dbReference type="EMBL" id="CAE0706826.1"/>
    </source>
</evidence>
<reference evidence="2" key="2">
    <citation type="submission" date="2021-11" db="EMBL/GenBank/DDBJ databases">
        <authorList>
            <consortium name="Genoscope - CEA"/>
            <person name="William W."/>
        </authorList>
    </citation>
    <scope>NUCLEOTIDE SEQUENCE</scope>
</reference>
<evidence type="ECO:0000313" key="2">
    <source>
        <dbReference type="EMBL" id="CAH0368756.1"/>
    </source>
</evidence>
<dbReference type="AlphaFoldDB" id="A0A7S4A830"/>
<organism evidence="1">
    <name type="scientific">Pelagomonas calceolata</name>
    <dbReference type="NCBI Taxonomy" id="35677"/>
    <lineage>
        <taxon>Eukaryota</taxon>
        <taxon>Sar</taxon>
        <taxon>Stramenopiles</taxon>
        <taxon>Ochrophyta</taxon>
        <taxon>Pelagophyceae</taxon>
        <taxon>Pelagomonadales</taxon>
        <taxon>Pelagomonadaceae</taxon>
        <taxon>Pelagomonas</taxon>
    </lineage>
</organism>
<accession>A0A7S4A830</accession>
<evidence type="ECO:0000313" key="3">
    <source>
        <dbReference type="Proteomes" id="UP000789595"/>
    </source>
</evidence>
<reference evidence="1" key="1">
    <citation type="submission" date="2021-01" db="EMBL/GenBank/DDBJ databases">
        <authorList>
            <person name="Corre E."/>
            <person name="Pelletier E."/>
            <person name="Niang G."/>
            <person name="Scheremetjew M."/>
            <person name="Finn R."/>
            <person name="Kale V."/>
            <person name="Holt S."/>
            <person name="Cochrane G."/>
            <person name="Meng A."/>
            <person name="Brown T."/>
            <person name="Cohen L."/>
        </authorList>
    </citation>
    <scope>NUCLEOTIDE SEQUENCE</scope>
    <source>
        <strain evidence="1">CCMP1756</strain>
    </source>
</reference>
<name>A0A7S4A830_9STRA</name>
<keyword evidence="3" id="KW-1185">Reference proteome</keyword>